<comment type="caution">
    <text evidence="2">The sequence shown here is derived from an EMBL/GenBank/DDBJ whole genome shotgun (WGS) entry which is preliminary data.</text>
</comment>
<evidence type="ECO:0000313" key="4">
    <source>
        <dbReference type="Proteomes" id="UP000550736"/>
    </source>
</evidence>
<evidence type="ECO:0008006" key="5">
    <source>
        <dbReference type="Google" id="ProtNLM"/>
    </source>
</evidence>
<dbReference type="Gene3D" id="3.40.50.300">
    <property type="entry name" value="P-loop containing nucleotide triphosphate hydrolases"/>
    <property type="match status" value="1"/>
</dbReference>
<dbReference type="Proteomes" id="UP000538955">
    <property type="component" value="Unassembled WGS sequence"/>
</dbReference>
<reference evidence="3 4" key="1">
    <citation type="submission" date="2020-04" db="EMBL/GenBank/DDBJ databases">
        <title>The Epidemiology and Molecular Characteristics of Linezolid-Resistant Staphylococcus capitis in Huashan Hospital, Shanghai.</title>
        <authorList>
            <person name="Ding L."/>
            <person name="Li P."/>
            <person name="Yang Y."/>
            <person name="Lin D."/>
            <person name="Xu X."/>
        </authorList>
    </citation>
    <scope>NUCLEOTIDE SEQUENCE [LARGE SCALE GENOMIC DNA]</scope>
    <source>
        <strain evidence="2 4">12-86</strain>
        <strain evidence="1 3">17-84</strain>
    </source>
</reference>
<evidence type="ECO:0000313" key="2">
    <source>
        <dbReference type="EMBL" id="NMK98639.1"/>
    </source>
</evidence>
<dbReference type="AlphaFoldDB" id="A0A7X9ZL49"/>
<dbReference type="Proteomes" id="UP000550736">
    <property type="component" value="Unassembled WGS sequence"/>
</dbReference>
<organism evidence="2 4">
    <name type="scientific">Staphylococcus capitis</name>
    <dbReference type="NCBI Taxonomy" id="29388"/>
    <lineage>
        <taxon>Bacteria</taxon>
        <taxon>Bacillati</taxon>
        <taxon>Bacillota</taxon>
        <taxon>Bacilli</taxon>
        <taxon>Bacillales</taxon>
        <taxon>Staphylococcaceae</taxon>
        <taxon>Staphylococcus</taxon>
    </lineage>
</organism>
<sequence length="49" mass="5750">MKYIIDYCQKIIKALLSLKAKDRVIIIATHDQLIAKQCDEIINVEDYRV</sequence>
<accession>A0A7X9ZL49</accession>
<protein>
    <recommendedName>
        <fullName evidence="5">ABC transporter ATP-binding protein</fullName>
    </recommendedName>
</protein>
<dbReference type="RefSeq" id="WP_002454386.1">
    <property type="nucleotide sequence ID" value="NZ_AP014956.1"/>
</dbReference>
<dbReference type="EMBL" id="JABBMI010000091">
    <property type="protein sequence ID" value="NMK55310.1"/>
    <property type="molecule type" value="Genomic_DNA"/>
</dbReference>
<name>A0A7X9ZL49_STACP</name>
<dbReference type="EMBL" id="JABBLX010000055">
    <property type="protein sequence ID" value="NMK98639.1"/>
    <property type="molecule type" value="Genomic_DNA"/>
</dbReference>
<keyword evidence="3" id="KW-1185">Reference proteome</keyword>
<proteinExistence type="predicted"/>
<evidence type="ECO:0000313" key="3">
    <source>
        <dbReference type="Proteomes" id="UP000538955"/>
    </source>
</evidence>
<evidence type="ECO:0000313" key="1">
    <source>
        <dbReference type="EMBL" id="NMK55310.1"/>
    </source>
</evidence>
<gene>
    <name evidence="2" type="ORF">HHM13_11285</name>
    <name evidence="1" type="ORF">HHM24_11365</name>
</gene>
<dbReference type="InterPro" id="IPR027417">
    <property type="entry name" value="P-loop_NTPase"/>
</dbReference>